<organism evidence="2 3">
    <name type="scientific">Gilvimarinus xylanilyticus</name>
    <dbReference type="NCBI Taxonomy" id="2944139"/>
    <lineage>
        <taxon>Bacteria</taxon>
        <taxon>Pseudomonadati</taxon>
        <taxon>Pseudomonadota</taxon>
        <taxon>Gammaproteobacteria</taxon>
        <taxon>Cellvibrionales</taxon>
        <taxon>Cellvibrionaceae</taxon>
        <taxon>Gilvimarinus</taxon>
    </lineage>
</organism>
<dbReference type="InterPro" id="IPR011250">
    <property type="entry name" value="OMP/PagP_B-barrel"/>
</dbReference>
<evidence type="ECO:0000313" key="2">
    <source>
        <dbReference type="EMBL" id="MCP8899676.1"/>
    </source>
</evidence>
<dbReference type="AlphaFoldDB" id="A0A9X2I476"/>
<sequence length="212" mass="23780">MASRIQRIFLAALACLPLGANAQQDDPLEPIVGSDIERRDIDEDMLDSENFEIGVYGGALGIEDFGSNAVVGVSLAYHITEDFFFEAIYGVSEAQKTSYELLSGAVEFLTDDQREYSYYNLSLGYKLFPGQAFWSENTAFNTHFYVTAGGGNTEFADNRYATYSLGAGYKIYFTDWFALDIGLRDYMFSHELFGEPRDTNNFEGRLGLSVFF</sequence>
<dbReference type="RefSeq" id="WP_253967965.1">
    <property type="nucleotide sequence ID" value="NZ_JAMFTH010000002.1"/>
</dbReference>
<keyword evidence="3" id="KW-1185">Reference proteome</keyword>
<dbReference type="Proteomes" id="UP001139319">
    <property type="component" value="Unassembled WGS sequence"/>
</dbReference>
<name>A0A9X2I476_9GAMM</name>
<proteinExistence type="predicted"/>
<reference evidence="2" key="2">
    <citation type="submission" date="2023-01" db="EMBL/GenBank/DDBJ databases">
        <title>Gilvimarinus xylanilyticus HB14 isolated from Caulerpa lentillifera aquaculture base in Hainan, China.</title>
        <authorList>
            <person name="Zhang Y.-J."/>
        </authorList>
    </citation>
    <scope>NUCLEOTIDE SEQUENCE</scope>
    <source>
        <strain evidence="2">HB14</strain>
    </source>
</reference>
<gene>
    <name evidence="2" type="ORF">M6D89_10225</name>
</gene>
<accession>A0A9X2I476</accession>
<evidence type="ECO:0000313" key="3">
    <source>
        <dbReference type="Proteomes" id="UP001139319"/>
    </source>
</evidence>
<feature type="chain" id="PRO_5040846044" evidence="1">
    <location>
        <begin position="23"/>
        <end position="212"/>
    </location>
</feature>
<protein>
    <submittedName>
        <fullName evidence="2">Outer membrane beta-barrel domain-containing protein</fullName>
    </submittedName>
</protein>
<dbReference type="InterPro" id="IPR030820">
    <property type="entry name" value="OMP_myx_plus_Proteobacteria"/>
</dbReference>
<comment type="caution">
    <text evidence="2">The sequence shown here is derived from an EMBL/GenBank/DDBJ whole genome shotgun (WGS) entry which is preliminary data.</text>
</comment>
<dbReference type="NCBIfam" id="TIGR04565">
    <property type="entry name" value="OMP_myx_plus"/>
    <property type="match status" value="1"/>
</dbReference>
<keyword evidence="1" id="KW-0732">Signal</keyword>
<reference evidence="2" key="1">
    <citation type="submission" date="2022-05" db="EMBL/GenBank/DDBJ databases">
        <authorList>
            <person name="Sun H.-N."/>
        </authorList>
    </citation>
    <scope>NUCLEOTIDE SEQUENCE</scope>
    <source>
        <strain evidence="2">HB14</strain>
    </source>
</reference>
<evidence type="ECO:0000256" key="1">
    <source>
        <dbReference type="SAM" id="SignalP"/>
    </source>
</evidence>
<dbReference type="Gene3D" id="2.40.160.20">
    <property type="match status" value="1"/>
</dbReference>
<dbReference type="EMBL" id="JAMFTH010000002">
    <property type="protein sequence ID" value="MCP8899676.1"/>
    <property type="molecule type" value="Genomic_DNA"/>
</dbReference>
<feature type="signal peptide" evidence="1">
    <location>
        <begin position="1"/>
        <end position="22"/>
    </location>
</feature>
<dbReference type="SUPFAM" id="SSF56925">
    <property type="entry name" value="OMPA-like"/>
    <property type="match status" value="1"/>
</dbReference>